<feature type="compositionally biased region" description="Basic and acidic residues" evidence="4">
    <location>
        <begin position="102"/>
        <end position="122"/>
    </location>
</feature>
<dbReference type="GO" id="GO:0000981">
    <property type="term" value="F:DNA-binding transcription factor activity, RNA polymerase II-specific"/>
    <property type="evidence" value="ECO:0007669"/>
    <property type="project" value="TreeGrafter"/>
</dbReference>
<dbReference type="InterPro" id="IPR034078">
    <property type="entry name" value="NFX1_fam"/>
</dbReference>
<dbReference type="Gene3D" id="3.30.40.10">
    <property type="entry name" value="Zinc/RING finger domain, C3HC4 (zinc finger)"/>
    <property type="match status" value="1"/>
</dbReference>
<dbReference type="PANTHER" id="PTHR12360:SF12">
    <property type="entry name" value="TRANSCRIPTIONAL REPRESSOR NF-X1"/>
    <property type="match status" value="1"/>
</dbReference>
<sequence>MGRSQSPVSVERPVRWREPVVKFNDLPERQKKIVISVTSEAYRRHVDFGKIAVAIKKSLDKTCSTGSWQVIIALLLRYGLVAVIGVATGIFVYHHYSGQQERPYERGHDRNWRTSDYREPHDPWNSGASSSTRRERSHRSRSNSTVRRRRRSNHEETYSQKEMMIDELCAGQVECSICVELIDARQEIYTCKKCYNIFHLICIRKWARTSLSSSGTHWTCPVCKAGSTHDPSLLVYSCLCGQTVKPVSRPGVTPHCCAMNCRRCHMPCHPGACD</sequence>
<evidence type="ECO:0000313" key="7">
    <source>
        <dbReference type="Proteomes" id="UP000466442"/>
    </source>
</evidence>
<keyword evidence="5" id="KW-0812">Transmembrane</keyword>
<dbReference type="EMBL" id="WIXP02000016">
    <property type="protein sequence ID" value="KAF6198416.1"/>
    <property type="molecule type" value="Genomic_DNA"/>
</dbReference>
<dbReference type="InterPro" id="IPR037177">
    <property type="entry name" value="DLC_sf"/>
</dbReference>
<dbReference type="OrthoDB" id="6512771at2759"/>
<dbReference type="SMART" id="SM01375">
    <property type="entry name" value="Dynein_light"/>
    <property type="match status" value="1"/>
</dbReference>
<dbReference type="GO" id="GO:0030286">
    <property type="term" value="C:dynein complex"/>
    <property type="evidence" value="ECO:0007669"/>
    <property type="project" value="InterPro"/>
</dbReference>
<keyword evidence="5" id="KW-0472">Membrane</keyword>
<dbReference type="Proteomes" id="UP000466442">
    <property type="component" value="Linkage Group LG16"/>
</dbReference>
<dbReference type="InterPro" id="IPR001841">
    <property type="entry name" value="Znf_RING"/>
</dbReference>
<evidence type="ECO:0000256" key="3">
    <source>
        <dbReference type="ARBA" id="ARBA00022833"/>
    </source>
</evidence>
<dbReference type="PROSITE" id="PS50016">
    <property type="entry name" value="ZF_PHD_2"/>
    <property type="match status" value="1"/>
</dbReference>
<dbReference type="PROSITE" id="PS50089">
    <property type="entry name" value="ZF_RING_2"/>
    <property type="match status" value="1"/>
</dbReference>
<dbReference type="AlphaFoldDB" id="A0A6A4IQ67"/>
<protein>
    <submittedName>
        <fullName evidence="6">Uncharacterized protein</fullName>
    </submittedName>
</protein>
<feature type="compositionally biased region" description="Basic residues" evidence="4">
    <location>
        <begin position="135"/>
        <end position="152"/>
    </location>
</feature>
<evidence type="ECO:0000256" key="1">
    <source>
        <dbReference type="ARBA" id="ARBA00022723"/>
    </source>
</evidence>
<keyword evidence="3" id="KW-0862">Zinc</keyword>
<feature type="transmembrane region" description="Helical" evidence="5">
    <location>
        <begin position="68"/>
        <end position="93"/>
    </location>
</feature>
<dbReference type="InterPro" id="IPR019787">
    <property type="entry name" value="Znf_PHD-finger"/>
</dbReference>
<dbReference type="Pfam" id="PF13639">
    <property type="entry name" value="zf-RING_2"/>
    <property type="match status" value="1"/>
</dbReference>
<proteinExistence type="predicted"/>
<dbReference type="SUPFAM" id="SSF57850">
    <property type="entry name" value="RING/U-box"/>
    <property type="match status" value="1"/>
</dbReference>
<evidence type="ECO:0000256" key="5">
    <source>
        <dbReference type="SAM" id="Phobius"/>
    </source>
</evidence>
<dbReference type="InterPro" id="IPR013083">
    <property type="entry name" value="Znf_RING/FYVE/PHD"/>
</dbReference>
<dbReference type="GO" id="GO:0007017">
    <property type="term" value="P:microtubule-based process"/>
    <property type="evidence" value="ECO:0007669"/>
    <property type="project" value="InterPro"/>
</dbReference>
<name>A0A6A4IQ67_APOLU</name>
<dbReference type="PANTHER" id="PTHR12360">
    <property type="entry name" value="NUCLEAR TRANSCRIPTION FACTOR, X-BOX BINDING 1 NFX1"/>
    <property type="match status" value="1"/>
</dbReference>
<dbReference type="SUPFAM" id="SSF54648">
    <property type="entry name" value="DLC"/>
    <property type="match status" value="1"/>
</dbReference>
<organism evidence="6 7">
    <name type="scientific">Apolygus lucorum</name>
    <name type="common">Small green plant bug</name>
    <name type="synonym">Lygocoris lucorum</name>
    <dbReference type="NCBI Taxonomy" id="248454"/>
    <lineage>
        <taxon>Eukaryota</taxon>
        <taxon>Metazoa</taxon>
        <taxon>Ecdysozoa</taxon>
        <taxon>Arthropoda</taxon>
        <taxon>Hexapoda</taxon>
        <taxon>Insecta</taxon>
        <taxon>Pterygota</taxon>
        <taxon>Neoptera</taxon>
        <taxon>Paraneoptera</taxon>
        <taxon>Hemiptera</taxon>
        <taxon>Heteroptera</taxon>
        <taxon>Panheteroptera</taxon>
        <taxon>Cimicomorpha</taxon>
        <taxon>Miridae</taxon>
        <taxon>Mirini</taxon>
        <taxon>Apolygus</taxon>
    </lineage>
</organism>
<keyword evidence="2" id="KW-0863">Zinc-finger</keyword>
<comment type="caution">
    <text evidence="6">The sequence shown here is derived from an EMBL/GenBank/DDBJ whole genome shotgun (WGS) entry which is preliminary data.</text>
</comment>
<reference evidence="6" key="1">
    <citation type="journal article" date="2021" name="Mol. Ecol. Resour.">
        <title>Apolygus lucorum genome provides insights into omnivorousness and mesophyll feeding.</title>
        <authorList>
            <person name="Liu Y."/>
            <person name="Liu H."/>
            <person name="Wang H."/>
            <person name="Huang T."/>
            <person name="Liu B."/>
            <person name="Yang B."/>
            <person name="Yin L."/>
            <person name="Li B."/>
            <person name="Zhang Y."/>
            <person name="Zhang S."/>
            <person name="Jiang F."/>
            <person name="Zhang X."/>
            <person name="Ren Y."/>
            <person name="Wang B."/>
            <person name="Wang S."/>
            <person name="Lu Y."/>
            <person name="Wu K."/>
            <person name="Fan W."/>
            <person name="Wang G."/>
        </authorList>
    </citation>
    <scope>NUCLEOTIDE SEQUENCE</scope>
    <source>
        <strain evidence="6">12Hb</strain>
    </source>
</reference>
<evidence type="ECO:0000256" key="4">
    <source>
        <dbReference type="SAM" id="MobiDB-lite"/>
    </source>
</evidence>
<dbReference type="GO" id="GO:0000977">
    <property type="term" value="F:RNA polymerase II transcription regulatory region sequence-specific DNA binding"/>
    <property type="evidence" value="ECO:0007669"/>
    <property type="project" value="TreeGrafter"/>
</dbReference>
<dbReference type="GO" id="GO:0008270">
    <property type="term" value="F:zinc ion binding"/>
    <property type="evidence" value="ECO:0007669"/>
    <property type="project" value="UniProtKB-KW"/>
</dbReference>
<keyword evidence="5" id="KW-1133">Transmembrane helix</keyword>
<keyword evidence="7" id="KW-1185">Reference proteome</keyword>
<accession>A0A6A4IQ67</accession>
<gene>
    <name evidence="6" type="ORF">GE061_008164</name>
</gene>
<evidence type="ECO:0000313" key="6">
    <source>
        <dbReference type="EMBL" id="KAF6198416.1"/>
    </source>
</evidence>
<dbReference type="GO" id="GO:0005634">
    <property type="term" value="C:nucleus"/>
    <property type="evidence" value="ECO:0007669"/>
    <property type="project" value="TreeGrafter"/>
</dbReference>
<dbReference type="Gene3D" id="3.30.740.10">
    <property type="entry name" value="Protein Inhibitor Of Neuronal Nitric Oxide Synthase"/>
    <property type="match status" value="1"/>
</dbReference>
<keyword evidence="1" id="KW-0479">Metal-binding</keyword>
<dbReference type="InterPro" id="IPR001372">
    <property type="entry name" value="Dynein_light_chain_typ-1/2"/>
</dbReference>
<feature type="region of interest" description="Disordered" evidence="4">
    <location>
        <begin position="102"/>
        <end position="158"/>
    </location>
</feature>
<evidence type="ECO:0000256" key="2">
    <source>
        <dbReference type="ARBA" id="ARBA00022771"/>
    </source>
</evidence>